<dbReference type="Proteomes" id="UP000190274">
    <property type="component" value="Chromosome G"/>
</dbReference>
<proteinExistence type="predicted"/>
<dbReference type="InterPro" id="IPR029071">
    <property type="entry name" value="Ubiquitin-like_domsf"/>
</dbReference>
<dbReference type="SMART" id="SM00166">
    <property type="entry name" value="UBX"/>
    <property type="match status" value="1"/>
</dbReference>
<dbReference type="GO" id="GO:0043130">
    <property type="term" value="F:ubiquitin binding"/>
    <property type="evidence" value="ECO:0007669"/>
    <property type="project" value="TreeGrafter"/>
</dbReference>
<feature type="coiled-coil region" evidence="1">
    <location>
        <begin position="375"/>
        <end position="402"/>
    </location>
</feature>
<dbReference type="GO" id="GO:0000839">
    <property type="term" value="C:Hrd1p ubiquitin ligase ERAD-L complex"/>
    <property type="evidence" value="ECO:0007669"/>
    <property type="project" value="EnsemblFungi"/>
</dbReference>
<dbReference type="AlphaFoldDB" id="A0A1G4JVX0"/>
<dbReference type="GO" id="GO:0005886">
    <property type="term" value="C:plasma membrane"/>
    <property type="evidence" value="ECO:0007669"/>
    <property type="project" value="EnsemblFungi"/>
</dbReference>
<dbReference type="GO" id="GO:0034982">
    <property type="term" value="P:mitochondrial protein processing"/>
    <property type="evidence" value="ECO:0007669"/>
    <property type="project" value="EnsemblFungi"/>
</dbReference>
<protein>
    <submittedName>
        <fullName evidence="3">LADA_0G13080g1_1</fullName>
    </submittedName>
</protein>
<dbReference type="Pfam" id="PF14555">
    <property type="entry name" value="UBA_4"/>
    <property type="match status" value="1"/>
</dbReference>
<accession>A0A1G4JVX0</accession>
<dbReference type="PANTHER" id="PTHR23322:SF1">
    <property type="entry name" value="FAS-ASSOCIATED FACTOR 2"/>
    <property type="match status" value="1"/>
</dbReference>
<evidence type="ECO:0000256" key="1">
    <source>
        <dbReference type="SAM" id="Coils"/>
    </source>
</evidence>
<dbReference type="PROSITE" id="PS50033">
    <property type="entry name" value="UBX"/>
    <property type="match status" value="1"/>
</dbReference>
<dbReference type="GO" id="GO:0036503">
    <property type="term" value="P:ERAD pathway"/>
    <property type="evidence" value="ECO:0007669"/>
    <property type="project" value="EnsemblFungi"/>
</dbReference>
<evidence type="ECO:0000313" key="4">
    <source>
        <dbReference type="Proteomes" id="UP000190274"/>
    </source>
</evidence>
<gene>
    <name evidence="3" type="ORF">LADA_0G13080G</name>
</gene>
<dbReference type="GO" id="GO:0034389">
    <property type="term" value="P:lipid droplet organization"/>
    <property type="evidence" value="ECO:0007669"/>
    <property type="project" value="EnsemblFungi"/>
</dbReference>
<evidence type="ECO:0000259" key="2">
    <source>
        <dbReference type="PROSITE" id="PS50033"/>
    </source>
</evidence>
<dbReference type="GO" id="GO:0000837">
    <property type="term" value="C:Doa10p ubiquitin ligase complex"/>
    <property type="evidence" value="ECO:0007669"/>
    <property type="project" value="EnsemblFungi"/>
</dbReference>
<name>A0A1G4JVX0_9SACH</name>
<organism evidence="3 4">
    <name type="scientific">Lachancea dasiensis</name>
    <dbReference type="NCBI Taxonomy" id="1072105"/>
    <lineage>
        <taxon>Eukaryota</taxon>
        <taxon>Fungi</taxon>
        <taxon>Dikarya</taxon>
        <taxon>Ascomycota</taxon>
        <taxon>Saccharomycotina</taxon>
        <taxon>Saccharomycetes</taxon>
        <taxon>Saccharomycetales</taxon>
        <taxon>Saccharomycetaceae</taxon>
        <taxon>Lachancea</taxon>
    </lineage>
</organism>
<dbReference type="STRING" id="1266660.A0A1G4JVX0"/>
<dbReference type="GO" id="GO:0005811">
    <property type="term" value="C:lipid droplet"/>
    <property type="evidence" value="ECO:0007669"/>
    <property type="project" value="EnsemblFungi"/>
</dbReference>
<dbReference type="GO" id="GO:0030674">
    <property type="term" value="F:protein-macromolecule adaptor activity"/>
    <property type="evidence" value="ECO:0007669"/>
    <property type="project" value="EnsemblFungi"/>
</dbReference>
<dbReference type="SUPFAM" id="SSF54236">
    <property type="entry name" value="Ubiquitin-like"/>
    <property type="match status" value="1"/>
</dbReference>
<keyword evidence="1" id="KW-0175">Coiled coil</keyword>
<dbReference type="EMBL" id="LT598457">
    <property type="protein sequence ID" value="SCU95045.1"/>
    <property type="molecule type" value="Genomic_DNA"/>
</dbReference>
<dbReference type="InterPro" id="IPR001012">
    <property type="entry name" value="UBX_dom"/>
</dbReference>
<reference evidence="4" key="1">
    <citation type="submission" date="2016-03" db="EMBL/GenBank/DDBJ databases">
        <authorList>
            <person name="Devillers H."/>
        </authorList>
    </citation>
    <scope>NUCLEOTIDE SEQUENCE [LARGE SCALE GENOMIC DNA]</scope>
</reference>
<dbReference type="OrthoDB" id="1026733at2759"/>
<dbReference type="GO" id="GO:0005739">
    <property type="term" value="C:mitochondrion"/>
    <property type="evidence" value="ECO:0007669"/>
    <property type="project" value="GOC"/>
</dbReference>
<dbReference type="Gene3D" id="1.10.8.10">
    <property type="entry name" value="DNA helicase RuvA subunit, C-terminal domain"/>
    <property type="match status" value="1"/>
</dbReference>
<dbReference type="Pfam" id="PF00789">
    <property type="entry name" value="UBX"/>
    <property type="match status" value="1"/>
</dbReference>
<keyword evidence="4" id="KW-1185">Reference proteome</keyword>
<sequence length="587" mass="67229">MPIVHHEDQEFNLSHEQEHMLNEFQVISNFPDAELAQVVRLLENNSWQLEPALCRYFDGNWQENLEQPPAVAPRPPTPMESEQIAHTANPFEMGDHTAFVPKLPIVKRLPLDFKDKFQYAGLDRRTNEFATHPGLFVLLLIPKLLLRIGTGLLTLLWSIISFGFTNSQPRTEFTVQRVPRYPEDNPRPFSETLAALVGPQSDLQSLLSPDRFNTIYEECERQFKPMLVVCLGDLESEELDKRDQNSSRFVKNILNDPSTLQLLREQAGNVMIYMNSATSPEMWALAKQLKLSHTPTCLLVANVLNSKGSMNGVTRMSVIGKLKVSSLRSFQNSFKVTLERHSAELVVSRNEQEELRMAREIKELQDHAYLESLRQDQIKEQKRQDEEKRTKLQQEAELSKAQEIKRRRTLGILSTLKFGLKMVENKRRGDLTTLQIRTASGKRLVTKFNGDESLQDIYQTVKCFLILNLKTLESTEVADSIKEMLLKLAQDGDVLAWKDKQWSHDSFAGETADSLRDLINKELSDGTESSDDAWLDIDFELISPFPRFKLDCVKDICIKEVPQICPNGNLLVEMLNEDIDEETVDSN</sequence>
<dbReference type="InterPro" id="IPR050730">
    <property type="entry name" value="UBX_domain-protein"/>
</dbReference>
<evidence type="ECO:0000313" key="3">
    <source>
        <dbReference type="EMBL" id="SCU95045.1"/>
    </source>
</evidence>
<dbReference type="PANTHER" id="PTHR23322">
    <property type="entry name" value="FAS-ASSOCIATED PROTEIN"/>
    <property type="match status" value="1"/>
</dbReference>
<dbReference type="GO" id="GO:0072671">
    <property type="term" value="P:mitochondria-associated ubiquitin-dependent protein catabolic process"/>
    <property type="evidence" value="ECO:0007669"/>
    <property type="project" value="EnsemblFungi"/>
</dbReference>
<feature type="domain" description="UBX" evidence="2">
    <location>
        <begin position="427"/>
        <end position="462"/>
    </location>
</feature>
<dbReference type="Gene3D" id="3.10.20.90">
    <property type="entry name" value="Phosphatidylinositol 3-kinase Catalytic Subunit, Chain A, domain 1"/>
    <property type="match status" value="1"/>
</dbReference>